<accession>A0AAW0KRN9</accession>
<name>A0AAW0KRN9_QUESU</name>
<evidence type="ECO:0008006" key="3">
    <source>
        <dbReference type="Google" id="ProtNLM"/>
    </source>
</evidence>
<reference evidence="1 2" key="1">
    <citation type="journal article" date="2018" name="Sci. Data">
        <title>The draft genome sequence of cork oak.</title>
        <authorList>
            <person name="Ramos A.M."/>
            <person name="Usie A."/>
            <person name="Barbosa P."/>
            <person name="Barros P.M."/>
            <person name="Capote T."/>
            <person name="Chaves I."/>
            <person name="Simoes F."/>
            <person name="Abreu I."/>
            <person name="Carrasquinho I."/>
            <person name="Faro C."/>
            <person name="Guimaraes J.B."/>
            <person name="Mendonca D."/>
            <person name="Nobrega F."/>
            <person name="Rodrigues L."/>
            <person name="Saibo N.J.M."/>
            <person name="Varela M.C."/>
            <person name="Egas C."/>
            <person name="Matos J."/>
            <person name="Miguel C.M."/>
            <person name="Oliveira M.M."/>
            <person name="Ricardo C.P."/>
            <person name="Goncalves S."/>
        </authorList>
    </citation>
    <scope>NUCLEOTIDE SEQUENCE [LARGE SCALE GENOMIC DNA]</scope>
    <source>
        <strain evidence="2">cv. HL8</strain>
    </source>
</reference>
<evidence type="ECO:0000313" key="2">
    <source>
        <dbReference type="Proteomes" id="UP000237347"/>
    </source>
</evidence>
<sequence>MNIDQGLVVVVDGGGEKNGMEGIVVGIVGSEGMFGSGGKLNCGIDGMVGKLGSGGRCAGVGSDG</sequence>
<dbReference type="EMBL" id="PKMF04000237">
    <property type="protein sequence ID" value="KAK7841630.1"/>
    <property type="molecule type" value="Genomic_DNA"/>
</dbReference>
<gene>
    <name evidence="1" type="ORF">CFP56_015107</name>
</gene>
<comment type="caution">
    <text evidence="1">The sequence shown here is derived from an EMBL/GenBank/DDBJ whole genome shotgun (WGS) entry which is preliminary data.</text>
</comment>
<organism evidence="1 2">
    <name type="scientific">Quercus suber</name>
    <name type="common">Cork oak</name>
    <dbReference type="NCBI Taxonomy" id="58331"/>
    <lineage>
        <taxon>Eukaryota</taxon>
        <taxon>Viridiplantae</taxon>
        <taxon>Streptophyta</taxon>
        <taxon>Embryophyta</taxon>
        <taxon>Tracheophyta</taxon>
        <taxon>Spermatophyta</taxon>
        <taxon>Magnoliopsida</taxon>
        <taxon>eudicotyledons</taxon>
        <taxon>Gunneridae</taxon>
        <taxon>Pentapetalae</taxon>
        <taxon>rosids</taxon>
        <taxon>fabids</taxon>
        <taxon>Fagales</taxon>
        <taxon>Fagaceae</taxon>
        <taxon>Quercus</taxon>
    </lineage>
</organism>
<proteinExistence type="predicted"/>
<evidence type="ECO:0000313" key="1">
    <source>
        <dbReference type="EMBL" id="KAK7841630.1"/>
    </source>
</evidence>
<protein>
    <recommendedName>
        <fullName evidence="3">Glycine-rich protein</fullName>
    </recommendedName>
</protein>
<keyword evidence="2" id="KW-1185">Reference proteome</keyword>
<dbReference type="AlphaFoldDB" id="A0AAW0KRN9"/>
<dbReference type="Proteomes" id="UP000237347">
    <property type="component" value="Unassembled WGS sequence"/>
</dbReference>